<dbReference type="Proteomes" id="UP000249497">
    <property type="component" value="Unassembled WGS sequence"/>
</dbReference>
<accession>A0A8T8WKL5</accession>
<dbReference type="RefSeq" id="XP_025522118.1">
    <property type="nucleotide sequence ID" value="XM_025667241.1"/>
</dbReference>
<gene>
    <name evidence="1" type="ORF">BO86DRAFT_27322</name>
</gene>
<keyword evidence="2" id="KW-1185">Reference proteome</keyword>
<proteinExistence type="predicted"/>
<dbReference type="GeneID" id="37170933"/>
<organism evidence="1 2">
    <name type="scientific">Aspergillus japonicus CBS 114.51</name>
    <dbReference type="NCBI Taxonomy" id="1448312"/>
    <lineage>
        <taxon>Eukaryota</taxon>
        <taxon>Fungi</taxon>
        <taxon>Dikarya</taxon>
        <taxon>Ascomycota</taxon>
        <taxon>Pezizomycotina</taxon>
        <taxon>Eurotiomycetes</taxon>
        <taxon>Eurotiomycetidae</taxon>
        <taxon>Eurotiales</taxon>
        <taxon>Aspergillaceae</taxon>
        <taxon>Aspergillus</taxon>
        <taxon>Aspergillus subgen. Circumdati</taxon>
    </lineage>
</organism>
<dbReference type="AlphaFoldDB" id="A0A8T8WKL5"/>
<protein>
    <submittedName>
        <fullName evidence="1">Uncharacterized protein</fullName>
    </submittedName>
</protein>
<sequence>MYVQYSRPYRWVGLWKLEYYGTTNYQNKHDKYCTNLSTRYRKLDIHLRQQVLTTSTLPLRVGFPTPPFFWWSVQCLVGSTLTSL</sequence>
<reference evidence="1 2" key="1">
    <citation type="submission" date="2018-02" db="EMBL/GenBank/DDBJ databases">
        <title>The genomes of Aspergillus section Nigri reveals drivers in fungal speciation.</title>
        <authorList>
            <consortium name="DOE Joint Genome Institute"/>
            <person name="Vesth T.C."/>
            <person name="Nybo J."/>
            <person name="Theobald S."/>
            <person name="Brandl J."/>
            <person name="Frisvad J.C."/>
            <person name="Nielsen K.F."/>
            <person name="Lyhne E.K."/>
            <person name="Kogle M.E."/>
            <person name="Kuo A."/>
            <person name="Riley R."/>
            <person name="Clum A."/>
            <person name="Nolan M."/>
            <person name="Lipzen A."/>
            <person name="Salamov A."/>
            <person name="Henrissat B."/>
            <person name="Wiebenga A."/>
            <person name="De vries R.P."/>
            <person name="Grigoriev I.V."/>
            <person name="Mortensen U.H."/>
            <person name="Andersen M.R."/>
            <person name="Baker S.E."/>
        </authorList>
    </citation>
    <scope>NUCLEOTIDE SEQUENCE [LARGE SCALE GENOMIC DNA]</scope>
    <source>
        <strain evidence="1 2">CBS 114.51</strain>
    </source>
</reference>
<dbReference type="EMBL" id="KZ824881">
    <property type="protein sequence ID" value="RAH76224.1"/>
    <property type="molecule type" value="Genomic_DNA"/>
</dbReference>
<name>A0A8T8WKL5_ASPJA</name>
<evidence type="ECO:0000313" key="2">
    <source>
        <dbReference type="Proteomes" id="UP000249497"/>
    </source>
</evidence>
<evidence type="ECO:0000313" key="1">
    <source>
        <dbReference type="EMBL" id="RAH76224.1"/>
    </source>
</evidence>